<evidence type="ECO:0000259" key="1">
    <source>
        <dbReference type="PROSITE" id="PS51186"/>
    </source>
</evidence>
<dbReference type="AlphaFoldDB" id="A0A448MX91"/>
<dbReference type="CDD" id="cd04301">
    <property type="entry name" value="NAT_SF"/>
    <property type="match status" value="1"/>
</dbReference>
<name>A0A448MX91_9ACTN</name>
<keyword evidence="2" id="KW-0808">Transferase</keyword>
<dbReference type="Proteomes" id="UP000273044">
    <property type="component" value="Chromosome"/>
</dbReference>
<dbReference type="RefSeq" id="WP_061787153.1">
    <property type="nucleotide sequence ID" value="NZ_LR134406.1"/>
</dbReference>
<evidence type="ECO:0000313" key="3">
    <source>
        <dbReference type="Proteomes" id="UP000273044"/>
    </source>
</evidence>
<dbReference type="Gene3D" id="3.40.630.30">
    <property type="match status" value="1"/>
</dbReference>
<sequence>MSDFEIREFTLPGSANEEWIAYCRMNTDDSVEALGPQGPRNSPEADLRAAHAALTESRVRRWLAWVKDRPVGFARLVVDLVDEPEGAMAHVYVRPGYRRRGIGQALAEVVQSALEPGTRYVNLEVPTPVPGPGDEALPSPVGEGALLASSPRARFALRYGFVLGQVMWYSHYEFAAPAVALSDVLATAGAAAGPDYEVHCLEGEVPPGWAAGVAVLKQSMSTDAPPGGLIIPETSWDADRVHAEYARFSSTNRLFLGIVVHEPTGRVVALNELSASREWPDGMIHQRDTIVLSEYRGHRLGTLVKAANLEAVHAALPQAPAVHTFNAAENHHMLAVNENLGFRRAAALGMFQAVREPVESAAQSGQT</sequence>
<dbReference type="PROSITE" id="PS51186">
    <property type="entry name" value="GNAT"/>
    <property type="match status" value="1"/>
</dbReference>
<proteinExistence type="predicted"/>
<accession>A0A448MX91</accession>
<organism evidence="2 3">
    <name type="scientific">Arachnia propionica</name>
    <dbReference type="NCBI Taxonomy" id="1750"/>
    <lineage>
        <taxon>Bacteria</taxon>
        <taxon>Bacillati</taxon>
        <taxon>Actinomycetota</taxon>
        <taxon>Actinomycetes</taxon>
        <taxon>Propionibacteriales</taxon>
        <taxon>Propionibacteriaceae</taxon>
        <taxon>Arachnia</taxon>
    </lineage>
</organism>
<protein>
    <submittedName>
        <fullName evidence="2">Acetyltransferase (GNAT) family</fullName>
    </submittedName>
</protein>
<dbReference type="Pfam" id="PF00583">
    <property type="entry name" value="Acetyltransf_1"/>
    <property type="match status" value="1"/>
</dbReference>
<dbReference type="EMBL" id="LR134406">
    <property type="protein sequence ID" value="VEH69744.1"/>
    <property type="molecule type" value="Genomic_DNA"/>
</dbReference>
<dbReference type="GeneID" id="64406502"/>
<reference evidence="2 3" key="1">
    <citation type="submission" date="2018-12" db="EMBL/GenBank/DDBJ databases">
        <authorList>
            <consortium name="Pathogen Informatics"/>
        </authorList>
    </citation>
    <scope>NUCLEOTIDE SEQUENCE [LARGE SCALE GENOMIC DNA]</scope>
    <source>
        <strain evidence="2 3">NCTC12967</strain>
    </source>
</reference>
<dbReference type="InterPro" id="IPR000182">
    <property type="entry name" value="GNAT_dom"/>
</dbReference>
<evidence type="ECO:0000313" key="2">
    <source>
        <dbReference type="EMBL" id="VEH69744.1"/>
    </source>
</evidence>
<dbReference type="SUPFAM" id="SSF55729">
    <property type="entry name" value="Acyl-CoA N-acyltransferases (Nat)"/>
    <property type="match status" value="2"/>
</dbReference>
<gene>
    <name evidence="2" type="ORF">NCTC12967_01022</name>
</gene>
<feature type="domain" description="N-acetyltransferase" evidence="1">
    <location>
        <begin position="4"/>
        <end position="179"/>
    </location>
</feature>
<dbReference type="InterPro" id="IPR016181">
    <property type="entry name" value="Acyl_CoA_acyltransferase"/>
</dbReference>
<dbReference type="GO" id="GO:0016747">
    <property type="term" value="F:acyltransferase activity, transferring groups other than amino-acyl groups"/>
    <property type="evidence" value="ECO:0007669"/>
    <property type="project" value="InterPro"/>
</dbReference>
<keyword evidence="3" id="KW-1185">Reference proteome</keyword>